<dbReference type="AlphaFoldDB" id="A0A840NVU7"/>
<feature type="transmembrane region" description="Helical" evidence="2">
    <location>
        <begin position="26"/>
        <end position="51"/>
    </location>
</feature>
<dbReference type="EMBL" id="JACHGN010000005">
    <property type="protein sequence ID" value="MBB5132924.1"/>
    <property type="molecule type" value="Genomic_DNA"/>
</dbReference>
<name>A0A840NVU7_9ACTN</name>
<feature type="region of interest" description="Disordered" evidence="1">
    <location>
        <begin position="1"/>
        <end position="21"/>
    </location>
</feature>
<protein>
    <recommendedName>
        <fullName evidence="5">DUF3558 domain-containing protein</fullName>
    </recommendedName>
</protein>
<evidence type="ECO:0000313" key="4">
    <source>
        <dbReference type="Proteomes" id="UP000578449"/>
    </source>
</evidence>
<feature type="region of interest" description="Disordered" evidence="1">
    <location>
        <begin position="54"/>
        <end position="80"/>
    </location>
</feature>
<comment type="caution">
    <text evidence="3">The sequence shown here is derived from an EMBL/GenBank/DDBJ whole genome shotgun (WGS) entry which is preliminary data.</text>
</comment>
<proteinExistence type="predicted"/>
<organism evidence="3 4">
    <name type="scientific">Thermocatellispora tengchongensis</name>
    <dbReference type="NCBI Taxonomy" id="1073253"/>
    <lineage>
        <taxon>Bacteria</taxon>
        <taxon>Bacillati</taxon>
        <taxon>Actinomycetota</taxon>
        <taxon>Actinomycetes</taxon>
        <taxon>Streptosporangiales</taxon>
        <taxon>Streptosporangiaceae</taxon>
        <taxon>Thermocatellispora</taxon>
    </lineage>
</organism>
<dbReference type="RefSeq" id="WP_185050306.1">
    <property type="nucleotide sequence ID" value="NZ_BAABIX010000005.1"/>
</dbReference>
<dbReference type="Proteomes" id="UP000578449">
    <property type="component" value="Unassembled WGS sequence"/>
</dbReference>
<evidence type="ECO:0000256" key="1">
    <source>
        <dbReference type="SAM" id="MobiDB-lite"/>
    </source>
</evidence>
<keyword evidence="4" id="KW-1185">Reference proteome</keyword>
<reference evidence="3 4" key="1">
    <citation type="submission" date="2020-08" db="EMBL/GenBank/DDBJ databases">
        <title>Genomic Encyclopedia of Type Strains, Phase IV (KMG-IV): sequencing the most valuable type-strain genomes for metagenomic binning, comparative biology and taxonomic classification.</title>
        <authorList>
            <person name="Goeker M."/>
        </authorList>
    </citation>
    <scope>NUCLEOTIDE SEQUENCE [LARGE SCALE GENOMIC DNA]</scope>
    <source>
        <strain evidence="3 4">DSM 45615</strain>
    </source>
</reference>
<accession>A0A840NVU7</accession>
<evidence type="ECO:0008006" key="5">
    <source>
        <dbReference type="Google" id="ProtNLM"/>
    </source>
</evidence>
<sequence>MPGGPGPGGPGGQWPPPPRGGGSKGWLIAGVAVLVVLLLIGGLAVGGWILLRTRGGEPGPPLSSTGDRRQPVRSPSPTVQAVKLRPISGDQLCAAVPDDLRRSLVSDGTYGRKDASTRAATEAEKQAACTWSNNKMDVGNGVIGHRTLSISVAAQSTESQNAIEYAKYRFDRNKEEHERRVNVREGRRTDARTSGSAFGELRELRYGDASYSQTSLGRSGLKAGVYVRQGPWLIEVVYGGSNRTGVQYPSGDEVRAAAGKVTEVITAEMAKDAGEAKLDGPCAILTAKDLESAFFPAAEGPSVGGNAGRIRQTTCTWSIHEAVEHEPGQKFTARGGEFRVHLVDWGGGSSESKFQFDRDAKKYDRYSAKGGIGDGNIHTDYEPRQALSGLGEQAFAVISSTTRPNRPEEDPLQEILIKVLIGDRTVEFTFRGTTTGGGLVGVAGYQEPIFESSVARRAVTRLATTFLAGLE</sequence>
<keyword evidence="2" id="KW-0812">Transmembrane</keyword>
<evidence type="ECO:0000313" key="3">
    <source>
        <dbReference type="EMBL" id="MBB5132924.1"/>
    </source>
</evidence>
<gene>
    <name evidence="3" type="ORF">HNP84_002645</name>
</gene>
<feature type="compositionally biased region" description="Pro residues" evidence="1">
    <location>
        <begin position="1"/>
        <end position="19"/>
    </location>
</feature>
<keyword evidence="2" id="KW-1133">Transmembrane helix</keyword>
<evidence type="ECO:0000256" key="2">
    <source>
        <dbReference type="SAM" id="Phobius"/>
    </source>
</evidence>
<keyword evidence="2" id="KW-0472">Membrane</keyword>